<dbReference type="SUPFAM" id="SSF49854">
    <property type="entry name" value="Spermadhesin, CUB domain"/>
    <property type="match status" value="2"/>
</dbReference>
<comment type="caution">
    <text evidence="3">Lacks conserved residue(s) required for the propagation of feature annotation.</text>
</comment>
<keyword evidence="2" id="KW-1015">Disulfide bond</keyword>
<dbReference type="SMART" id="SM00042">
    <property type="entry name" value="CUB"/>
    <property type="match status" value="1"/>
</dbReference>
<dbReference type="AlphaFoldDB" id="A0A7J5ZYZ7"/>
<keyword evidence="1" id="KW-0677">Repeat</keyword>
<dbReference type="EMBL" id="JAAGNN010000020">
    <property type="protein sequence ID" value="KAF4075770.1"/>
    <property type="molecule type" value="Genomic_DNA"/>
</dbReference>
<keyword evidence="6" id="KW-1185">Reference proteome</keyword>
<dbReference type="Gene3D" id="2.60.120.290">
    <property type="entry name" value="Spermadhesin, CUB domain"/>
    <property type="match status" value="2"/>
</dbReference>
<sequence>MIFVVPRLKTPAVCEECVSAILRDSVLTSLKNRSSVGFLLGLPVDFDSIFINSSECVDKLYAGLPDVRVPLNVFSSWGGLSCHVKLTSAPGTVIRLTVNSMDIEPSDCIYDALTVYDALLPMRAKTLHRLCEAVRVPVSLVSTSNVMLLSFRLTQGNKSFRGFFQAVPEAECLSVIEIPAAPSEAGEMTSPFYPSLLPPLCSCTWRLQTHSTSLGVALKFQNYILSPKDLTPCEHGWWKVNEIIYCGRYVSHVTVFRVPERSVEVVFRCSSRSSELPFSATYSGFNISQREHNAAPR</sequence>
<dbReference type="PANTHER" id="PTHR24251">
    <property type="entry name" value="OVOCHYMASE-RELATED"/>
    <property type="match status" value="1"/>
</dbReference>
<dbReference type="InterPro" id="IPR035914">
    <property type="entry name" value="Sperma_CUB_dom_sf"/>
</dbReference>
<dbReference type="CDD" id="cd00041">
    <property type="entry name" value="CUB"/>
    <property type="match status" value="1"/>
</dbReference>
<feature type="domain" description="CUB" evidence="4">
    <location>
        <begin position="56"/>
        <end position="167"/>
    </location>
</feature>
<organism evidence="5 6">
    <name type="scientific">Ameiurus melas</name>
    <name type="common">Black bullhead</name>
    <name type="synonym">Silurus melas</name>
    <dbReference type="NCBI Taxonomy" id="219545"/>
    <lineage>
        <taxon>Eukaryota</taxon>
        <taxon>Metazoa</taxon>
        <taxon>Chordata</taxon>
        <taxon>Craniata</taxon>
        <taxon>Vertebrata</taxon>
        <taxon>Euteleostomi</taxon>
        <taxon>Actinopterygii</taxon>
        <taxon>Neopterygii</taxon>
        <taxon>Teleostei</taxon>
        <taxon>Ostariophysi</taxon>
        <taxon>Siluriformes</taxon>
        <taxon>Ictaluridae</taxon>
        <taxon>Ameiurus</taxon>
    </lineage>
</organism>
<dbReference type="Proteomes" id="UP000593565">
    <property type="component" value="Unassembled WGS sequence"/>
</dbReference>
<accession>A0A7J5ZYZ7</accession>
<reference evidence="5 6" key="1">
    <citation type="submission" date="2020-02" db="EMBL/GenBank/DDBJ databases">
        <title>A chromosome-scale genome assembly of the black bullhead catfish (Ameiurus melas).</title>
        <authorList>
            <person name="Wen M."/>
            <person name="Zham M."/>
            <person name="Cabau C."/>
            <person name="Klopp C."/>
            <person name="Donnadieu C."/>
            <person name="Roques C."/>
            <person name="Bouchez O."/>
            <person name="Lampietro C."/>
            <person name="Jouanno E."/>
            <person name="Herpin A."/>
            <person name="Louis A."/>
            <person name="Berthelot C."/>
            <person name="Parey E."/>
            <person name="Roest-Crollius H."/>
            <person name="Braasch I."/>
            <person name="Postlethwait J."/>
            <person name="Robinson-Rechavi M."/>
            <person name="Echchiki A."/>
            <person name="Begum T."/>
            <person name="Montfort J."/>
            <person name="Schartl M."/>
            <person name="Bobe J."/>
            <person name="Guiguen Y."/>
        </authorList>
    </citation>
    <scope>NUCLEOTIDE SEQUENCE [LARGE SCALE GENOMIC DNA]</scope>
    <source>
        <strain evidence="5">M_S1</strain>
        <tissue evidence="5">Blood</tissue>
    </source>
</reference>
<evidence type="ECO:0000259" key="4">
    <source>
        <dbReference type="PROSITE" id="PS01180"/>
    </source>
</evidence>
<name>A0A7J5ZYZ7_AMEME</name>
<feature type="domain" description="CUB" evidence="4">
    <location>
        <begin position="172"/>
        <end position="285"/>
    </location>
</feature>
<evidence type="ECO:0000256" key="1">
    <source>
        <dbReference type="ARBA" id="ARBA00022737"/>
    </source>
</evidence>
<gene>
    <name evidence="5" type="ORF">AMELA_G00222590</name>
</gene>
<evidence type="ECO:0000256" key="2">
    <source>
        <dbReference type="ARBA" id="ARBA00023157"/>
    </source>
</evidence>
<evidence type="ECO:0000313" key="6">
    <source>
        <dbReference type="Proteomes" id="UP000593565"/>
    </source>
</evidence>
<dbReference type="PROSITE" id="PS01180">
    <property type="entry name" value="CUB"/>
    <property type="match status" value="2"/>
</dbReference>
<proteinExistence type="predicted"/>
<protein>
    <recommendedName>
        <fullName evidence="4">CUB domain-containing protein</fullName>
    </recommendedName>
</protein>
<comment type="caution">
    <text evidence="5">The sequence shown here is derived from an EMBL/GenBank/DDBJ whole genome shotgun (WGS) entry which is preliminary data.</text>
</comment>
<evidence type="ECO:0000256" key="3">
    <source>
        <dbReference type="PROSITE-ProRule" id="PRU00059"/>
    </source>
</evidence>
<dbReference type="InterPro" id="IPR000859">
    <property type="entry name" value="CUB_dom"/>
</dbReference>
<evidence type="ECO:0000313" key="5">
    <source>
        <dbReference type="EMBL" id="KAF4075770.1"/>
    </source>
</evidence>
<dbReference type="Pfam" id="PF00431">
    <property type="entry name" value="CUB"/>
    <property type="match status" value="2"/>
</dbReference>